<keyword evidence="1" id="KW-0808">Transferase</keyword>
<dbReference type="PANTHER" id="PTHR12788">
    <property type="entry name" value="PROTEIN-TYROSINE SULFOTRANSFERASE 2"/>
    <property type="match status" value="1"/>
</dbReference>
<dbReference type="InterPro" id="IPR000863">
    <property type="entry name" value="Sulfotransferase_dom"/>
</dbReference>
<dbReference type="PANTHER" id="PTHR12788:SF10">
    <property type="entry name" value="PROTEIN-TYROSINE SULFOTRANSFERASE"/>
    <property type="match status" value="1"/>
</dbReference>
<evidence type="ECO:0000313" key="4">
    <source>
        <dbReference type="Proteomes" id="UP000018850"/>
    </source>
</evidence>
<reference evidence="3 4" key="2">
    <citation type="journal article" date="2016" name="Genome Announc.">
        <title>Draft Genome Sequence of Zhouia amylolytica AD3, Isolated from Tidal Flat Sediment.</title>
        <authorList>
            <person name="Jia B."/>
            <person name="Jin H.M."/>
            <person name="Lee H.J."/>
            <person name="Jeon C.O."/>
        </authorList>
    </citation>
    <scope>NUCLEOTIDE SEQUENCE [LARGE SCALE GENOMIC DNA]</scope>
    <source>
        <strain evidence="3 4">AD3</strain>
    </source>
</reference>
<dbReference type="Pfam" id="PF00685">
    <property type="entry name" value="Sulfotransfer_1"/>
    <property type="match status" value="1"/>
</dbReference>
<comment type="caution">
    <text evidence="3">The sequence shown here is derived from an EMBL/GenBank/DDBJ whole genome shotgun (WGS) entry which is preliminary data.</text>
</comment>
<sequence>MIKKHIFSKSIDFIVKSPRIISLKKLNVDPIFIGGCGRSGTTLLLSVLGAHPRIQAIDHEAYFFNKFREGVINDWVRRRRIEYNIIQNPIKKTAHRWCEKTPSNILYINQIERFFDENYKFIHLVRDGRDVVTSRHPLLENEYWVSVDRWVNDVQAGLNYRDNKNVLLIKYEDLIINFNQTCKAIMDFIDEDYVTEVRDYHLHTNVKKDRAWKGQVRKISADSIKKWEKEEHKERINEFYQNHKAIELLKELGY</sequence>
<protein>
    <recommendedName>
        <fullName evidence="2">Sulfotransferase domain-containing protein</fullName>
    </recommendedName>
</protein>
<keyword evidence="4" id="KW-1185">Reference proteome</keyword>
<accession>W2UNS5</accession>
<dbReference type="Gene3D" id="3.40.50.300">
    <property type="entry name" value="P-loop containing nucleotide triphosphate hydrolases"/>
    <property type="match status" value="1"/>
</dbReference>
<dbReference type="eggNOG" id="COG3914">
    <property type="taxonomic scope" value="Bacteria"/>
</dbReference>
<dbReference type="GO" id="GO:0008476">
    <property type="term" value="F:protein-tyrosine sulfotransferase activity"/>
    <property type="evidence" value="ECO:0007669"/>
    <property type="project" value="InterPro"/>
</dbReference>
<dbReference type="InterPro" id="IPR026634">
    <property type="entry name" value="TPST-like"/>
</dbReference>
<evidence type="ECO:0000256" key="1">
    <source>
        <dbReference type="ARBA" id="ARBA00022679"/>
    </source>
</evidence>
<dbReference type="EMBL" id="AYXY01000019">
    <property type="protein sequence ID" value="ETN95795.1"/>
    <property type="molecule type" value="Genomic_DNA"/>
</dbReference>
<organism evidence="3 4">
    <name type="scientific">Zhouia amylolytica AD3</name>
    <dbReference type="NCBI Taxonomy" id="1286632"/>
    <lineage>
        <taxon>Bacteria</taxon>
        <taxon>Pseudomonadati</taxon>
        <taxon>Bacteroidota</taxon>
        <taxon>Flavobacteriia</taxon>
        <taxon>Flavobacteriales</taxon>
        <taxon>Flavobacteriaceae</taxon>
        <taxon>Zhouia</taxon>
    </lineage>
</organism>
<gene>
    <name evidence="3" type="ORF">P278_15170</name>
</gene>
<dbReference type="RefSeq" id="WP_038264448.1">
    <property type="nucleotide sequence ID" value="NZ_AYXY01000019.1"/>
</dbReference>
<reference evidence="4" key="1">
    <citation type="submission" date="2013-11" db="EMBL/GenBank/DDBJ databases">
        <title>Draft genome sequence from a member of Zhouia, isolated tidal flat.</title>
        <authorList>
            <person name="Jin H."/>
            <person name="Jeon C.O."/>
        </authorList>
    </citation>
    <scope>NUCLEOTIDE SEQUENCE [LARGE SCALE GENOMIC DNA]</scope>
    <source>
        <strain evidence="4">AD3</strain>
    </source>
</reference>
<dbReference type="Proteomes" id="UP000018850">
    <property type="component" value="Unassembled WGS sequence"/>
</dbReference>
<evidence type="ECO:0000259" key="2">
    <source>
        <dbReference type="Pfam" id="PF00685"/>
    </source>
</evidence>
<dbReference type="InterPro" id="IPR027417">
    <property type="entry name" value="P-loop_NTPase"/>
</dbReference>
<dbReference type="PATRIC" id="fig|1286632.3.peg.1506"/>
<dbReference type="AlphaFoldDB" id="W2UNS5"/>
<dbReference type="SUPFAM" id="SSF52540">
    <property type="entry name" value="P-loop containing nucleoside triphosphate hydrolases"/>
    <property type="match status" value="1"/>
</dbReference>
<proteinExistence type="predicted"/>
<feature type="domain" description="Sulfotransferase" evidence="2">
    <location>
        <begin position="29"/>
        <end position="241"/>
    </location>
</feature>
<name>W2UNS5_9FLAO</name>
<evidence type="ECO:0000313" key="3">
    <source>
        <dbReference type="EMBL" id="ETN95795.1"/>
    </source>
</evidence>